<sequence>MKYGYIRLMRILDPEDGVPVIIEHPLDVIVSKGSPATLNCAAKPSGAQITWYKDGQPVTTSKDQVNSHRIILGTGALFLLKVGSGKNGKDGDSGSYYCVARNKYGEAQSREGTLKIAMLRDDFRTRPRTVQALSGDKAVLECSPPRGFPEPVVSWRKDDKELKLSEIPRMTLHPDGNLIIEPVEHGDSGTYQCVATNMVGERVSNPARLSVYEKPKFLQEPKDVTVDVGSSVLFDCRVSGEPQPQISWKKKNDQMPVARAYIAKDNRGLRIDRVQISDEGDYVCYARNPAGSIESSARLKVQVGTRKDNFKVVAHGSTATFDCVPIGQPSPAYFWRKERQQNLLFPGHVSADGRIKVSSSGTLIISDVRPVDEGAYVCTAMNSAGSSLSKAVLKLSTKGMQFTTCASPKG</sequence>
<keyword evidence="6" id="KW-1185">Reference proteome</keyword>
<dbReference type="GO" id="GO:0007156">
    <property type="term" value="P:homophilic cell adhesion via plasma membrane adhesion molecules"/>
    <property type="evidence" value="ECO:0007669"/>
    <property type="project" value="TreeGrafter"/>
</dbReference>
<proteinExistence type="predicted"/>
<dbReference type="SMART" id="SM00409">
    <property type="entry name" value="IG"/>
    <property type="match status" value="4"/>
</dbReference>
<dbReference type="GO" id="GO:0005886">
    <property type="term" value="C:plasma membrane"/>
    <property type="evidence" value="ECO:0007669"/>
    <property type="project" value="TreeGrafter"/>
</dbReference>
<dbReference type="GO" id="GO:0030424">
    <property type="term" value="C:axon"/>
    <property type="evidence" value="ECO:0007669"/>
    <property type="project" value="TreeGrafter"/>
</dbReference>
<dbReference type="EMBL" id="KN716403">
    <property type="protein sequence ID" value="KJH45510.1"/>
    <property type="molecule type" value="Genomic_DNA"/>
</dbReference>
<evidence type="ECO:0000313" key="6">
    <source>
        <dbReference type="Proteomes" id="UP000053766"/>
    </source>
</evidence>
<dbReference type="PROSITE" id="PS50835">
    <property type="entry name" value="IG_LIKE"/>
    <property type="match status" value="4"/>
</dbReference>
<protein>
    <submittedName>
        <fullName evidence="5">Immunoglobulin I-set domain protein</fullName>
    </submittedName>
</protein>
<dbReference type="OrthoDB" id="428111at2759"/>
<feature type="domain" description="Ig-like" evidence="4">
    <location>
        <begin position="19"/>
        <end position="115"/>
    </location>
</feature>
<dbReference type="PANTHER" id="PTHR10075:SF100">
    <property type="entry name" value="FASCICLIN-2"/>
    <property type="match status" value="1"/>
</dbReference>
<dbReference type="Pfam" id="PF07679">
    <property type="entry name" value="I-set"/>
    <property type="match status" value="3"/>
</dbReference>
<reference evidence="6" key="2">
    <citation type="journal article" date="2016" name="Sci. Rep.">
        <title>Dictyocaulus viviparus genome, variome and transcriptome elucidate lungworm biology and support future intervention.</title>
        <authorList>
            <person name="McNulty S.N."/>
            <person name="Strube C."/>
            <person name="Rosa B.A."/>
            <person name="Martin J.C."/>
            <person name="Tyagi R."/>
            <person name="Choi Y.J."/>
            <person name="Wang Q."/>
            <person name="Hallsworth Pepin K."/>
            <person name="Zhang X."/>
            <person name="Ozersky P."/>
            <person name="Wilson R.K."/>
            <person name="Sternberg P.W."/>
            <person name="Gasser R.B."/>
            <person name="Mitreva M."/>
        </authorList>
    </citation>
    <scope>NUCLEOTIDE SEQUENCE [LARGE SCALE GENOMIC DNA]</scope>
    <source>
        <strain evidence="6">HannoverDv2000</strain>
    </source>
</reference>
<feature type="domain" description="Ig-like" evidence="4">
    <location>
        <begin position="215"/>
        <end position="300"/>
    </location>
</feature>
<reference evidence="5 6" key="1">
    <citation type="submission" date="2013-11" db="EMBL/GenBank/DDBJ databases">
        <title>Draft genome of the bovine lungworm Dictyocaulus viviparus.</title>
        <authorList>
            <person name="Mitreva M."/>
        </authorList>
    </citation>
    <scope>NUCLEOTIDE SEQUENCE [LARGE SCALE GENOMIC DNA]</scope>
    <source>
        <strain evidence="5 6">HannoverDv2000</strain>
    </source>
</reference>
<evidence type="ECO:0000256" key="1">
    <source>
        <dbReference type="ARBA" id="ARBA00022737"/>
    </source>
</evidence>
<dbReference type="InterPro" id="IPR007110">
    <property type="entry name" value="Ig-like_dom"/>
</dbReference>
<dbReference type="InterPro" id="IPR003598">
    <property type="entry name" value="Ig_sub2"/>
</dbReference>
<dbReference type="InterPro" id="IPR036179">
    <property type="entry name" value="Ig-like_dom_sf"/>
</dbReference>
<dbReference type="InterPro" id="IPR013783">
    <property type="entry name" value="Ig-like_fold"/>
</dbReference>
<name>A0A0D8XLU2_DICVI</name>
<keyword evidence="1" id="KW-0677">Repeat</keyword>
<dbReference type="GO" id="GO:0098632">
    <property type="term" value="F:cell-cell adhesion mediator activity"/>
    <property type="evidence" value="ECO:0007669"/>
    <property type="project" value="TreeGrafter"/>
</dbReference>
<accession>A0A0D8XLU2</accession>
<feature type="domain" description="Ig-like" evidence="4">
    <location>
        <begin position="316"/>
        <end position="389"/>
    </location>
</feature>
<dbReference type="FunFam" id="2.60.40.10:FF:000189">
    <property type="entry name" value="Neogenin isoform 3"/>
    <property type="match status" value="1"/>
</dbReference>
<dbReference type="PANTHER" id="PTHR10075">
    <property type="entry name" value="BASIGIN RELATED"/>
    <property type="match status" value="1"/>
</dbReference>
<dbReference type="Gene3D" id="2.60.40.10">
    <property type="entry name" value="Immunoglobulins"/>
    <property type="match status" value="4"/>
</dbReference>
<evidence type="ECO:0000259" key="4">
    <source>
        <dbReference type="PROSITE" id="PS50835"/>
    </source>
</evidence>
<keyword evidence="2" id="KW-1015">Disulfide bond</keyword>
<organism evidence="5 6">
    <name type="scientific">Dictyocaulus viviparus</name>
    <name type="common">Bovine lungworm</name>
    <dbReference type="NCBI Taxonomy" id="29172"/>
    <lineage>
        <taxon>Eukaryota</taxon>
        <taxon>Metazoa</taxon>
        <taxon>Ecdysozoa</taxon>
        <taxon>Nematoda</taxon>
        <taxon>Chromadorea</taxon>
        <taxon>Rhabditida</taxon>
        <taxon>Rhabditina</taxon>
        <taxon>Rhabditomorpha</taxon>
        <taxon>Strongyloidea</taxon>
        <taxon>Metastrongylidae</taxon>
        <taxon>Dictyocaulus</taxon>
    </lineage>
</organism>
<dbReference type="SMART" id="SM00408">
    <property type="entry name" value="IGc2"/>
    <property type="match status" value="4"/>
</dbReference>
<dbReference type="InterPro" id="IPR013098">
    <property type="entry name" value="Ig_I-set"/>
</dbReference>
<dbReference type="STRING" id="29172.A0A0D8XLU2"/>
<dbReference type="InterPro" id="IPR003599">
    <property type="entry name" value="Ig_sub"/>
</dbReference>
<dbReference type="AlphaFoldDB" id="A0A0D8XLU2"/>
<evidence type="ECO:0000256" key="3">
    <source>
        <dbReference type="ARBA" id="ARBA00023319"/>
    </source>
</evidence>
<feature type="domain" description="Ig-like" evidence="4">
    <location>
        <begin position="121"/>
        <end position="210"/>
    </location>
</feature>
<evidence type="ECO:0000256" key="2">
    <source>
        <dbReference type="ARBA" id="ARBA00023157"/>
    </source>
</evidence>
<gene>
    <name evidence="5" type="ORF">DICVIV_08427</name>
</gene>
<evidence type="ECO:0000313" key="5">
    <source>
        <dbReference type="EMBL" id="KJH45510.1"/>
    </source>
</evidence>
<dbReference type="GO" id="GO:0070593">
    <property type="term" value="P:dendrite self-avoidance"/>
    <property type="evidence" value="ECO:0007669"/>
    <property type="project" value="TreeGrafter"/>
</dbReference>
<dbReference type="GO" id="GO:0007411">
    <property type="term" value="P:axon guidance"/>
    <property type="evidence" value="ECO:0007669"/>
    <property type="project" value="TreeGrafter"/>
</dbReference>
<dbReference type="SUPFAM" id="SSF48726">
    <property type="entry name" value="Immunoglobulin"/>
    <property type="match status" value="4"/>
</dbReference>
<dbReference type="Pfam" id="PF13927">
    <property type="entry name" value="Ig_3"/>
    <property type="match status" value="1"/>
</dbReference>
<keyword evidence="3" id="KW-0393">Immunoglobulin domain</keyword>
<dbReference type="FunFam" id="2.60.40.10:FF:002530">
    <property type="entry name" value="CBN-SAX-3 protein"/>
    <property type="match status" value="1"/>
</dbReference>
<dbReference type="Proteomes" id="UP000053766">
    <property type="component" value="Unassembled WGS sequence"/>
</dbReference>
<dbReference type="FunFam" id="2.60.40.10:FF:000032">
    <property type="entry name" value="palladin isoform X1"/>
    <property type="match status" value="1"/>
</dbReference>